<sequence>MDPFERSEELHKRSQELRRLSDELVMKSQRVRTLMDNRQAVSGSPRAPSPALSDNPVPGLTRAL</sequence>
<evidence type="ECO:0000313" key="3">
    <source>
        <dbReference type="Proteomes" id="UP001500630"/>
    </source>
</evidence>
<feature type="region of interest" description="Disordered" evidence="1">
    <location>
        <begin position="32"/>
        <end position="64"/>
    </location>
</feature>
<accession>A0ABP6VN88</accession>
<keyword evidence="3" id="KW-1185">Reference proteome</keyword>
<reference evidence="3" key="1">
    <citation type="journal article" date="2019" name="Int. J. Syst. Evol. Microbiol.">
        <title>The Global Catalogue of Microorganisms (GCM) 10K type strain sequencing project: providing services to taxonomists for standard genome sequencing and annotation.</title>
        <authorList>
            <consortium name="The Broad Institute Genomics Platform"/>
            <consortium name="The Broad Institute Genome Sequencing Center for Infectious Disease"/>
            <person name="Wu L."/>
            <person name="Ma J."/>
        </authorList>
    </citation>
    <scope>NUCLEOTIDE SEQUENCE [LARGE SCALE GENOMIC DNA]</scope>
    <source>
        <strain evidence="3">JCM 17326</strain>
    </source>
</reference>
<proteinExistence type="predicted"/>
<protein>
    <submittedName>
        <fullName evidence="2">Uncharacterized protein</fullName>
    </submittedName>
</protein>
<evidence type="ECO:0000256" key="1">
    <source>
        <dbReference type="SAM" id="MobiDB-lite"/>
    </source>
</evidence>
<dbReference type="Proteomes" id="UP001500630">
    <property type="component" value="Unassembled WGS sequence"/>
</dbReference>
<comment type="caution">
    <text evidence="2">The sequence shown here is derived from an EMBL/GenBank/DDBJ whole genome shotgun (WGS) entry which is preliminary data.</text>
</comment>
<evidence type="ECO:0000313" key="2">
    <source>
        <dbReference type="EMBL" id="GAA3536966.1"/>
    </source>
</evidence>
<organism evidence="2 3">
    <name type="scientific">Nonomuraea rosea</name>
    <dbReference type="NCBI Taxonomy" id="638574"/>
    <lineage>
        <taxon>Bacteria</taxon>
        <taxon>Bacillati</taxon>
        <taxon>Actinomycetota</taxon>
        <taxon>Actinomycetes</taxon>
        <taxon>Streptosporangiales</taxon>
        <taxon>Streptosporangiaceae</taxon>
        <taxon>Nonomuraea</taxon>
    </lineage>
</organism>
<name>A0ABP6VN88_9ACTN</name>
<dbReference type="EMBL" id="BAABDQ010000003">
    <property type="protein sequence ID" value="GAA3536966.1"/>
    <property type="molecule type" value="Genomic_DNA"/>
</dbReference>
<gene>
    <name evidence="2" type="ORF">GCM10022419_015980</name>
</gene>